<evidence type="ECO:0000313" key="3">
    <source>
        <dbReference type="Proteomes" id="UP001642409"/>
    </source>
</evidence>
<evidence type="ECO:0000313" key="2">
    <source>
        <dbReference type="EMBL" id="CAL5985112.1"/>
    </source>
</evidence>
<evidence type="ECO:0000313" key="1">
    <source>
        <dbReference type="EMBL" id="CAI9952671.1"/>
    </source>
</evidence>
<gene>
    <name evidence="1" type="ORF">HINF_LOCUS40316</name>
    <name evidence="2" type="ORF">HINF_LOCUS8573</name>
</gene>
<protein>
    <submittedName>
        <fullName evidence="2">Hypothetical_protein</fullName>
    </submittedName>
</protein>
<dbReference type="AlphaFoldDB" id="A0AA86Q8R3"/>
<dbReference type="EMBL" id="CAXDID020000018">
    <property type="protein sequence ID" value="CAL5985112.1"/>
    <property type="molecule type" value="Genomic_DNA"/>
</dbReference>
<sequence length="222" mass="25731">MIDDGFIRLRFSFLAASNFLRCGSAKSVAEGKIPRFKVLSWIHQDRYGQGHAINEPSGLESGNCSIASLKTQMVRLRWIPVQIGLHEVAALRPWMPVPESLVALAAEVRLTYIGVSKTNDHLREFTVYKRPNQYKRKLSEWDILIIYSFIDYGTLYYWRHYSYLHLQQKSLIQNRHTQGGIISEQQNLFWNILGKCRNRMIYGQNSWLKSMVFVTCLQGSLA</sequence>
<proteinExistence type="predicted"/>
<keyword evidence="3" id="KW-1185">Reference proteome</keyword>
<reference evidence="2 3" key="2">
    <citation type="submission" date="2024-07" db="EMBL/GenBank/DDBJ databases">
        <authorList>
            <person name="Akdeniz Z."/>
        </authorList>
    </citation>
    <scope>NUCLEOTIDE SEQUENCE [LARGE SCALE GENOMIC DNA]</scope>
</reference>
<comment type="caution">
    <text evidence="1">The sequence shown here is derived from an EMBL/GenBank/DDBJ whole genome shotgun (WGS) entry which is preliminary data.</text>
</comment>
<accession>A0AA86Q8R3</accession>
<organism evidence="1">
    <name type="scientific">Hexamita inflata</name>
    <dbReference type="NCBI Taxonomy" id="28002"/>
    <lineage>
        <taxon>Eukaryota</taxon>
        <taxon>Metamonada</taxon>
        <taxon>Diplomonadida</taxon>
        <taxon>Hexamitidae</taxon>
        <taxon>Hexamitinae</taxon>
        <taxon>Hexamita</taxon>
    </lineage>
</organism>
<name>A0AA86Q8R3_9EUKA</name>
<dbReference type="EMBL" id="CATOUU010000834">
    <property type="protein sequence ID" value="CAI9952671.1"/>
    <property type="molecule type" value="Genomic_DNA"/>
</dbReference>
<dbReference type="Proteomes" id="UP001642409">
    <property type="component" value="Unassembled WGS sequence"/>
</dbReference>
<reference evidence="1" key="1">
    <citation type="submission" date="2023-06" db="EMBL/GenBank/DDBJ databases">
        <authorList>
            <person name="Kurt Z."/>
        </authorList>
    </citation>
    <scope>NUCLEOTIDE SEQUENCE</scope>
</reference>